<dbReference type="Pfam" id="PF02911">
    <property type="entry name" value="Formyl_trans_C"/>
    <property type="match status" value="1"/>
</dbReference>
<comment type="similarity">
    <text evidence="1 5">Belongs to the Fmt family.</text>
</comment>
<evidence type="ECO:0000256" key="2">
    <source>
        <dbReference type="ARBA" id="ARBA00012261"/>
    </source>
</evidence>
<feature type="domain" description="Formyl transferase N-terminal" evidence="6">
    <location>
        <begin position="1"/>
        <end position="178"/>
    </location>
</feature>
<evidence type="ECO:0000256" key="1">
    <source>
        <dbReference type="ARBA" id="ARBA00010699"/>
    </source>
</evidence>
<dbReference type="InterPro" id="IPR044135">
    <property type="entry name" value="Met-tRNA-FMT_C"/>
</dbReference>
<dbReference type="InterPro" id="IPR005793">
    <property type="entry name" value="Formyl_trans_C"/>
</dbReference>
<dbReference type="InterPro" id="IPR041711">
    <property type="entry name" value="Met-tRNA-FMT_N"/>
</dbReference>
<protein>
    <recommendedName>
        <fullName evidence="2 5">Methionyl-tRNA formyltransferase</fullName>
        <ecNumber evidence="2 5">2.1.2.9</ecNumber>
    </recommendedName>
</protein>
<comment type="caution">
    <text evidence="8">The sequence shown here is derived from an EMBL/GenBank/DDBJ whole genome shotgun (WGS) entry which is preliminary data.</text>
</comment>
<dbReference type="EC" id="2.1.2.9" evidence="2 5"/>
<dbReference type="PANTHER" id="PTHR11138">
    <property type="entry name" value="METHIONYL-TRNA FORMYLTRANSFERASE"/>
    <property type="match status" value="1"/>
</dbReference>
<dbReference type="Proteomes" id="UP000003240">
    <property type="component" value="Unassembled WGS sequence"/>
</dbReference>
<feature type="domain" description="Formyl transferase C-terminal" evidence="7">
    <location>
        <begin position="204"/>
        <end position="300"/>
    </location>
</feature>
<dbReference type="CDD" id="cd08646">
    <property type="entry name" value="FMT_core_Met-tRNA-FMT_N"/>
    <property type="match status" value="1"/>
</dbReference>
<dbReference type="AlphaFoldDB" id="F7NLE4"/>
<dbReference type="Pfam" id="PF00551">
    <property type="entry name" value="Formyl_trans_N"/>
    <property type="match status" value="1"/>
</dbReference>
<dbReference type="InterPro" id="IPR002376">
    <property type="entry name" value="Formyl_transf_N"/>
</dbReference>
<sequence>MRTIFMGTPDFAVPCLERLISEGHEVVCVVTQPDRPKGRGRVLAAPPVKETAAAHQIPVLQPERIRNDQFITQLAALRPEVIVVVAFGQLLPKSLLDLPPLGCINVHASLLPRYRGAAPIHWAVINGEPVTGVTTMYMDAGMDTGDIILSDTTTITADQTTGELYEVLKLQGAELLAKTMQAIRSGTAPRKPQDHDLATYAPLLTREVERVNWKQSAAVVHNLIRGLNPWPGAYCLYQGKIFKLCRTRISGSEDTGKEPGTIIALSDYGVIVQTGRGTVELLELQPECRKKMNARDCAGGYCLSVGEVFD</sequence>
<organism evidence="8 9">
    <name type="scientific">Acetonema longum DSM 6540</name>
    <dbReference type="NCBI Taxonomy" id="1009370"/>
    <lineage>
        <taxon>Bacteria</taxon>
        <taxon>Bacillati</taxon>
        <taxon>Bacillota</taxon>
        <taxon>Negativicutes</taxon>
        <taxon>Acetonemataceae</taxon>
        <taxon>Acetonema</taxon>
    </lineage>
</organism>
<dbReference type="PANTHER" id="PTHR11138:SF5">
    <property type="entry name" value="METHIONYL-TRNA FORMYLTRANSFERASE, MITOCHONDRIAL"/>
    <property type="match status" value="1"/>
</dbReference>
<reference evidence="8 9" key="1">
    <citation type="journal article" date="2011" name="EMBO J.">
        <title>Structural diversity of bacterial flagellar motors.</title>
        <authorList>
            <person name="Chen S."/>
            <person name="Beeby M."/>
            <person name="Murphy G.E."/>
            <person name="Leadbetter J.R."/>
            <person name="Hendrixson D.R."/>
            <person name="Briegel A."/>
            <person name="Li Z."/>
            <person name="Shi J."/>
            <person name="Tocheva E.I."/>
            <person name="Muller A."/>
            <person name="Dobro M.J."/>
            <person name="Jensen G.J."/>
        </authorList>
    </citation>
    <scope>NUCLEOTIDE SEQUENCE [LARGE SCALE GENOMIC DNA]</scope>
    <source>
        <strain evidence="8 9">DSM 6540</strain>
    </source>
</reference>
<evidence type="ECO:0000313" key="9">
    <source>
        <dbReference type="Proteomes" id="UP000003240"/>
    </source>
</evidence>
<comment type="catalytic activity">
    <reaction evidence="5">
        <text>L-methionyl-tRNA(fMet) + (6R)-10-formyltetrahydrofolate = N-formyl-L-methionyl-tRNA(fMet) + (6S)-5,6,7,8-tetrahydrofolate + H(+)</text>
        <dbReference type="Rhea" id="RHEA:24380"/>
        <dbReference type="Rhea" id="RHEA-COMP:9952"/>
        <dbReference type="Rhea" id="RHEA-COMP:9953"/>
        <dbReference type="ChEBI" id="CHEBI:15378"/>
        <dbReference type="ChEBI" id="CHEBI:57453"/>
        <dbReference type="ChEBI" id="CHEBI:78530"/>
        <dbReference type="ChEBI" id="CHEBI:78844"/>
        <dbReference type="ChEBI" id="CHEBI:195366"/>
        <dbReference type="EC" id="2.1.2.9"/>
    </reaction>
</comment>
<name>F7NLE4_9FIRM</name>
<dbReference type="FunFam" id="3.40.50.12230:FF:000001">
    <property type="entry name" value="Methionyl-tRNA formyltransferase"/>
    <property type="match status" value="1"/>
</dbReference>
<dbReference type="PROSITE" id="PS00373">
    <property type="entry name" value="GART"/>
    <property type="match status" value="1"/>
</dbReference>
<accession>F7NLE4</accession>
<feature type="binding site" evidence="5">
    <location>
        <begin position="109"/>
        <end position="112"/>
    </location>
    <ligand>
        <name>(6S)-5,6,7,8-tetrahydrofolate</name>
        <dbReference type="ChEBI" id="CHEBI:57453"/>
    </ligand>
</feature>
<evidence type="ECO:0000259" key="6">
    <source>
        <dbReference type="Pfam" id="PF00551"/>
    </source>
</evidence>
<dbReference type="EMBL" id="AFGF01000126">
    <property type="protein sequence ID" value="EGO63249.1"/>
    <property type="molecule type" value="Genomic_DNA"/>
</dbReference>
<dbReference type="InterPro" id="IPR001555">
    <property type="entry name" value="GART_AS"/>
</dbReference>
<dbReference type="eggNOG" id="COG0223">
    <property type="taxonomic scope" value="Bacteria"/>
</dbReference>
<dbReference type="SUPFAM" id="SSF53328">
    <property type="entry name" value="Formyltransferase"/>
    <property type="match status" value="1"/>
</dbReference>
<dbReference type="NCBIfam" id="TIGR00460">
    <property type="entry name" value="fmt"/>
    <property type="match status" value="1"/>
</dbReference>
<comment type="function">
    <text evidence="5">Attaches a formyl group to the free amino group of methionyl-tRNA(fMet). The formyl group appears to play a dual role in the initiator identity of N-formylmethionyl-tRNA by promoting its recognition by IF2 and preventing the misappropriation of this tRNA by the elongation apparatus.</text>
</comment>
<keyword evidence="3 5" id="KW-0808">Transferase</keyword>
<dbReference type="GO" id="GO:0004479">
    <property type="term" value="F:methionyl-tRNA formyltransferase activity"/>
    <property type="evidence" value="ECO:0007669"/>
    <property type="project" value="UniProtKB-UniRule"/>
</dbReference>
<dbReference type="Gene3D" id="3.40.50.12230">
    <property type="match status" value="1"/>
</dbReference>
<dbReference type="CDD" id="cd08704">
    <property type="entry name" value="Met_tRNA_FMT_C"/>
    <property type="match status" value="1"/>
</dbReference>
<keyword evidence="9" id="KW-1185">Reference proteome</keyword>
<evidence type="ECO:0000256" key="3">
    <source>
        <dbReference type="ARBA" id="ARBA00022679"/>
    </source>
</evidence>
<keyword evidence="4 5" id="KW-0648">Protein biosynthesis</keyword>
<dbReference type="InterPro" id="IPR011034">
    <property type="entry name" value="Formyl_transferase-like_C_sf"/>
</dbReference>
<gene>
    <name evidence="5" type="primary">fmt</name>
    <name evidence="8" type="ORF">ALO_14582</name>
</gene>
<dbReference type="SUPFAM" id="SSF50486">
    <property type="entry name" value="FMT C-terminal domain-like"/>
    <property type="match status" value="1"/>
</dbReference>
<dbReference type="GO" id="GO:0005829">
    <property type="term" value="C:cytosol"/>
    <property type="evidence" value="ECO:0007669"/>
    <property type="project" value="TreeGrafter"/>
</dbReference>
<evidence type="ECO:0000256" key="4">
    <source>
        <dbReference type="ARBA" id="ARBA00022917"/>
    </source>
</evidence>
<dbReference type="InterPro" id="IPR036477">
    <property type="entry name" value="Formyl_transf_N_sf"/>
</dbReference>
<proteinExistence type="inferred from homology"/>
<dbReference type="HAMAP" id="MF_00182">
    <property type="entry name" value="Formyl_trans"/>
    <property type="match status" value="1"/>
</dbReference>
<dbReference type="STRING" id="1009370.ALO_14582"/>
<evidence type="ECO:0000256" key="5">
    <source>
        <dbReference type="HAMAP-Rule" id="MF_00182"/>
    </source>
</evidence>
<evidence type="ECO:0000313" key="8">
    <source>
        <dbReference type="EMBL" id="EGO63249.1"/>
    </source>
</evidence>
<dbReference type="InterPro" id="IPR005794">
    <property type="entry name" value="Fmt"/>
</dbReference>
<evidence type="ECO:0000259" key="7">
    <source>
        <dbReference type="Pfam" id="PF02911"/>
    </source>
</evidence>